<dbReference type="SUPFAM" id="SSF63862">
    <property type="entry name" value="Thiamin pyrophosphokinase, substrate-binding domain"/>
    <property type="match status" value="1"/>
</dbReference>
<dbReference type="Pfam" id="PF04265">
    <property type="entry name" value="TPK_B1_binding"/>
    <property type="match status" value="1"/>
</dbReference>
<keyword evidence="4" id="KW-0067">ATP-binding</keyword>
<dbReference type="Pfam" id="PF04263">
    <property type="entry name" value="TPK_catalytic"/>
    <property type="match status" value="1"/>
</dbReference>
<dbReference type="InterPro" id="IPR006282">
    <property type="entry name" value="Thi_PPkinase"/>
</dbReference>
<protein>
    <recommendedName>
        <fullName evidence="5">Thiamine diphosphokinase</fullName>
        <ecNumber evidence="5">2.7.6.2</ecNumber>
    </recommendedName>
</protein>
<dbReference type="NCBIfam" id="TIGR01378">
    <property type="entry name" value="thi_PPkinase"/>
    <property type="match status" value="1"/>
</dbReference>
<dbReference type="PANTHER" id="PTHR41299:SF1">
    <property type="entry name" value="THIAMINE PYROPHOSPHOKINASE"/>
    <property type="match status" value="1"/>
</dbReference>
<evidence type="ECO:0000313" key="8">
    <source>
        <dbReference type="Proteomes" id="UP001255416"/>
    </source>
</evidence>
<evidence type="ECO:0000256" key="3">
    <source>
        <dbReference type="ARBA" id="ARBA00022777"/>
    </source>
</evidence>
<dbReference type="InterPro" id="IPR007371">
    <property type="entry name" value="TPK_catalytic"/>
</dbReference>
<dbReference type="Gene3D" id="3.40.50.10240">
    <property type="entry name" value="Thiamin pyrophosphokinase, catalytic domain"/>
    <property type="match status" value="1"/>
</dbReference>
<dbReference type="InterPro" id="IPR036759">
    <property type="entry name" value="TPK_catalytic_sf"/>
</dbReference>
<feature type="domain" description="Thiamin pyrophosphokinase thiamin-binding" evidence="6">
    <location>
        <begin position="130"/>
        <end position="202"/>
    </location>
</feature>
<evidence type="ECO:0000256" key="2">
    <source>
        <dbReference type="ARBA" id="ARBA00022741"/>
    </source>
</evidence>
<dbReference type="SUPFAM" id="SSF63999">
    <property type="entry name" value="Thiamin pyrophosphokinase, catalytic domain"/>
    <property type="match status" value="1"/>
</dbReference>
<dbReference type="GO" id="GO:0004788">
    <property type="term" value="F:thiamine diphosphokinase activity"/>
    <property type="evidence" value="ECO:0007669"/>
    <property type="project" value="UniProtKB-EC"/>
</dbReference>
<dbReference type="InterPro" id="IPR053149">
    <property type="entry name" value="TPK"/>
</dbReference>
<evidence type="ECO:0000259" key="6">
    <source>
        <dbReference type="SMART" id="SM00983"/>
    </source>
</evidence>
<dbReference type="SMART" id="SM00983">
    <property type="entry name" value="TPK_B1_binding"/>
    <property type="match status" value="1"/>
</dbReference>
<dbReference type="InterPro" id="IPR007373">
    <property type="entry name" value="Thiamin_PyroPKinase_B1-bd"/>
</dbReference>
<keyword evidence="2" id="KW-0547">Nucleotide-binding</keyword>
<accession>A0ABU3VFH6</accession>
<evidence type="ECO:0000256" key="5">
    <source>
        <dbReference type="NCBIfam" id="TIGR01378"/>
    </source>
</evidence>
<sequence>MNDANIQSKRGITLVGGGTVGPDDIEMALRLAPMLVAVDGGASSALAGGHDIHAVVGDFDSLTAQDRARIPADRLFQIAEQDSTDFEKALRCIAAPVILAVGFLGARLDHQFAAFNALVRYPGKPCILIGETEIVLHVPPVLVLDLTAGDVVSLFPMAAVSGRSQGLKWPIDGLALSPDGRIGTSNRATGRVRLRVDGAGLLAIVPRRALAAAVTALASSRRHASVGQLPAQWPARA</sequence>
<evidence type="ECO:0000313" key="7">
    <source>
        <dbReference type="EMBL" id="MDU9004843.1"/>
    </source>
</evidence>
<evidence type="ECO:0000256" key="4">
    <source>
        <dbReference type="ARBA" id="ARBA00022840"/>
    </source>
</evidence>
<keyword evidence="8" id="KW-1185">Reference proteome</keyword>
<proteinExistence type="predicted"/>
<name>A0ABU3VFH6_9RHOB</name>
<reference evidence="8" key="1">
    <citation type="submission" date="2023-05" db="EMBL/GenBank/DDBJ databases">
        <title>Sedimentitalea sp. nov. JM2-8.</title>
        <authorList>
            <person name="Huang J."/>
        </authorList>
    </citation>
    <scope>NUCLEOTIDE SEQUENCE [LARGE SCALE GENOMIC DNA]</scope>
    <source>
        <strain evidence="8">KHS03</strain>
    </source>
</reference>
<evidence type="ECO:0000256" key="1">
    <source>
        <dbReference type="ARBA" id="ARBA00022679"/>
    </source>
</evidence>
<comment type="caution">
    <text evidence="7">The sequence shown here is derived from an EMBL/GenBank/DDBJ whole genome shotgun (WGS) entry which is preliminary data.</text>
</comment>
<dbReference type="EC" id="2.7.6.2" evidence="5"/>
<dbReference type="PANTHER" id="PTHR41299">
    <property type="entry name" value="THIAMINE PYROPHOSPHOKINASE"/>
    <property type="match status" value="1"/>
</dbReference>
<keyword evidence="1 7" id="KW-0808">Transferase</keyword>
<organism evidence="7 8">
    <name type="scientific">Sedimentitalea todarodis</name>
    <dbReference type="NCBI Taxonomy" id="1631240"/>
    <lineage>
        <taxon>Bacteria</taxon>
        <taxon>Pseudomonadati</taxon>
        <taxon>Pseudomonadota</taxon>
        <taxon>Alphaproteobacteria</taxon>
        <taxon>Rhodobacterales</taxon>
        <taxon>Paracoccaceae</taxon>
        <taxon>Sedimentitalea</taxon>
    </lineage>
</organism>
<dbReference type="InterPro" id="IPR036371">
    <property type="entry name" value="TPK_B1-bd_sf"/>
</dbReference>
<gene>
    <name evidence="7" type="ORF">QO231_13390</name>
</gene>
<keyword evidence="3" id="KW-0418">Kinase</keyword>
<dbReference type="EMBL" id="JASMWN010000010">
    <property type="protein sequence ID" value="MDU9004843.1"/>
    <property type="molecule type" value="Genomic_DNA"/>
</dbReference>
<dbReference type="CDD" id="cd07995">
    <property type="entry name" value="TPK"/>
    <property type="match status" value="1"/>
</dbReference>
<dbReference type="Proteomes" id="UP001255416">
    <property type="component" value="Unassembled WGS sequence"/>
</dbReference>
<dbReference type="RefSeq" id="WP_316777134.1">
    <property type="nucleotide sequence ID" value="NZ_JASMWN010000010.1"/>
</dbReference>